<dbReference type="RefSeq" id="WP_156615738.1">
    <property type="nucleotide sequence ID" value="NZ_WPHR01000019.1"/>
</dbReference>
<gene>
    <name evidence="1" type="ORF">GOZ90_19080</name>
</gene>
<protein>
    <submittedName>
        <fullName evidence="1">DUF3085 domain-containing protein</fullName>
    </submittedName>
</protein>
<name>A0A6L6VGT7_AGRVI</name>
<evidence type="ECO:0000313" key="2">
    <source>
        <dbReference type="Proteomes" id="UP000477951"/>
    </source>
</evidence>
<evidence type="ECO:0000313" key="1">
    <source>
        <dbReference type="EMBL" id="MUZ74796.1"/>
    </source>
</evidence>
<dbReference type="EMBL" id="WPHR01000019">
    <property type="protein sequence ID" value="MUZ74796.1"/>
    <property type="molecule type" value="Genomic_DNA"/>
</dbReference>
<proteinExistence type="predicted"/>
<reference evidence="1 2" key="1">
    <citation type="submission" date="2019-12" db="EMBL/GenBank/DDBJ databases">
        <title>Whole-genome sequencing of Allorhizobium vitis.</title>
        <authorList>
            <person name="Gan H.M."/>
            <person name="Szegedi E."/>
            <person name="Burr T."/>
            <person name="Savka M.A."/>
        </authorList>
    </citation>
    <scope>NUCLEOTIDE SEQUENCE [LARGE SCALE GENOMIC DNA]</scope>
    <source>
        <strain evidence="1 2">CG516</strain>
    </source>
</reference>
<sequence>MLTFPIAAIRAVIARGISDAEANGGFRDPHFGLVPDKNEKPGLWLVGDQGVYAMSNGKLAEGAKPLVVYAEGCDPNKDDDWFDVKRRTFGGDDGVDFLDAGGLEALIAASPDSTHLQIAFLPDAMQLSVIARD</sequence>
<comment type="caution">
    <text evidence="1">The sequence shown here is derived from an EMBL/GenBank/DDBJ whole genome shotgun (WGS) entry which is preliminary data.</text>
</comment>
<dbReference type="InterPro" id="IPR021436">
    <property type="entry name" value="DUF3085"/>
</dbReference>
<dbReference type="Pfam" id="PF11284">
    <property type="entry name" value="DUF3085"/>
    <property type="match status" value="1"/>
</dbReference>
<dbReference type="AlphaFoldDB" id="A0A6L6VGT7"/>
<accession>A0A6L6VGT7</accession>
<organism evidence="1 2">
    <name type="scientific">Agrobacterium vitis</name>
    <name type="common">Rhizobium vitis</name>
    <dbReference type="NCBI Taxonomy" id="373"/>
    <lineage>
        <taxon>Bacteria</taxon>
        <taxon>Pseudomonadati</taxon>
        <taxon>Pseudomonadota</taxon>
        <taxon>Alphaproteobacteria</taxon>
        <taxon>Hyphomicrobiales</taxon>
        <taxon>Rhizobiaceae</taxon>
        <taxon>Rhizobium/Agrobacterium group</taxon>
        <taxon>Agrobacterium</taxon>
    </lineage>
</organism>
<dbReference type="Proteomes" id="UP000477951">
    <property type="component" value="Unassembled WGS sequence"/>
</dbReference>